<dbReference type="SUPFAM" id="SSF48239">
    <property type="entry name" value="Terpenoid cyclases/Protein prenyltransferases"/>
    <property type="match status" value="1"/>
</dbReference>
<sequence>MINALQRLAINYHFEVEIGAILSSKYSRIKASGGLACVWDDTNLYNVSLCFCLLRQEGHHISVASWTITCRKFKKYLIEDVKGFKKLYEASQLGIEGESLLEEAAVFAPMNLDATPIHLGEDEARFIQNTLQNPCNNSLARLKLIHYIKNLESLCGKNVDIQELAKMDFNIVQSLHQRELFEAIEYVLCFILNVHYLY</sequence>
<dbReference type="EMBL" id="JACGCM010000309">
    <property type="protein sequence ID" value="KAF6173986.1"/>
    <property type="molecule type" value="Genomic_DNA"/>
</dbReference>
<dbReference type="GO" id="GO:0010333">
    <property type="term" value="F:terpene synthase activity"/>
    <property type="evidence" value="ECO:0007669"/>
    <property type="project" value="InterPro"/>
</dbReference>
<dbReference type="PANTHER" id="PTHR31225">
    <property type="entry name" value="OS04G0344100 PROTEIN-RELATED"/>
    <property type="match status" value="1"/>
</dbReference>
<keyword evidence="3" id="KW-0456">Lyase</keyword>
<name>A0A7J7P3F4_9MAGN</name>
<proteinExistence type="predicted"/>
<dbReference type="Proteomes" id="UP000541444">
    <property type="component" value="Unassembled WGS sequence"/>
</dbReference>
<dbReference type="InterPro" id="IPR036965">
    <property type="entry name" value="Terpene_synth_N_sf"/>
</dbReference>
<dbReference type="PANTHER" id="PTHR31225:SF0">
    <property type="entry name" value="S-(+)-LINALOOL SYNTHASE, CHLOROPLASTIC"/>
    <property type="match status" value="1"/>
</dbReference>
<feature type="domain" description="Terpene synthase N-terminal" evidence="4">
    <location>
        <begin position="1"/>
        <end position="113"/>
    </location>
</feature>
<dbReference type="InterPro" id="IPR001906">
    <property type="entry name" value="Terpene_synth_N"/>
</dbReference>
<evidence type="ECO:0000256" key="3">
    <source>
        <dbReference type="ARBA" id="ARBA00023239"/>
    </source>
</evidence>
<dbReference type="GO" id="GO:0016114">
    <property type="term" value="P:terpenoid biosynthetic process"/>
    <property type="evidence" value="ECO:0007669"/>
    <property type="project" value="InterPro"/>
</dbReference>
<dbReference type="OrthoDB" id="1921927at2759"/>
<keyword evidence="6" id="KW-1185">Reference proteome</keyword>
<comment type="caution">
    <text evidence="5">The sequence shown here is derived from an EMBL/GenBank/DDBJ whole genome shotgun (WGS) entry which is preliminary data.</text>
</comment>
<protein>
    <recommendedName>
        <fullName evidence="4">Terpene synthase N-terminal domain-containing protein</fullName>
    </recommendedName>
</protein>
<reference evidence="5 6" key="1">
    <citation type="journal article" date="2020" name="IScience">
        <title>Genome Sequencing of the Endangered Kingdonia uniflora (Circaeasteraceae, Ranunculales) Reveals Potential Mechanisms of Evolutionary Specialization.</title>
        <authorList>
            <person name="Sun Y."/>
            <person name="Deng T."/>
            <person name="Zhang A."/>
            <person name="Moore M.J."/>
            <person name="Landis J.B."/>
            <person name="Lin N."/>
            <person name="Zhang H."/>
            <person name="Zhang X."/>
            <person name="Huang J."/>
            <person name="Zhang X."/>
            <person name="Sun H."/>
            <person name="Wang H."/>
        </authorList>
    </citation>
    <scope>NUCLEOTIDE SEQUENCE [LARGE SCALE GENOMIC DNA]</scope>
    <source>
        <strain evidence="5">TB1705</strain>
        <tissue evidence="5">Leaf</tissue>
    </source>
</reference>
<dbReference type="InterPro" id="IPR008930">
    <property type="entry name" value="Terpenoid_cyclase/PrenylTrfase"/>
</dbReference>
<keyword evidence="2" id="KW-0460">Magnesium</keyword>
<comment type="cofactor">
    <cofactor evidence="1">
        <name>Mg(2+)</name>
        <dbReference type="ChEBI" id="CHEBI:18420"/>
    </cofactor>
</comment>
<dbReference type="Pfam" id="PF01397">
    <property type="entry name" value="Terpene_synth"/>
    <property type="match status" value="1"/>
</dbReference>
<evidence type="ECO:0000256" key="1">
    <source>
        <dbReference type="ARBA" id="ARBA00001946"/>
    </source>
</evidence>
<evidence type="ECO:0000313" key="5">
    <source>
        <dbReference type="EMBL" id="KAF6173986.1"/>
    </source>
</evidence>
<dbReference type="Gene3D" id="1.50.10.130">
    <property type="entry name" value="Terpene synthase, N-terminal domain"/>
    <property type="match status" value="1"/>
</dbReference>
<gene>
    <name evidence="5" type="ORF">GIB67_039937</name>
</gene>
<evidence type="ECO:0000259" key="4">
    <source>
        <dbReference type="Pfam" id="PF01397"/>
    </source>
</evidence>
<dbReference type="InterPro" id="IPR050148">
    <property type="entry name" value="Terpene_synthase-like"/>
</dbReference>
<evidence type="ECO:0000256" key="2">
    <source>
        <dbReference type="ARBA" id="ARBA00022842"/>
    </source>
</evidence>
<evidence type="ECO:0000313" key="6">
    <source>
        <dbReference type="Proteomes" id="UP000541444"/>
    </source>
</evidence>
<dbReference type="AlphaFoldDB" id="A0A7J7P3F4"/>
<organism evidence="5 6">
    <name type="scientific">Kingdonia uniflora</name>
    <dbReference type="NCBI Taxonomy" id="39325"/>
    <lineage>
        <taxon>Eukaryota</taxon>
        <taxon>Viridiplantae</taxon>
        <taxon>Streptophyta</taxon>
        <taxon>Embryophyta</taxon>
        <taxon>Tracheophyta</taxon>
        <taxon>Spermatophyta</taxon>
        <taxon>Magnoliopsida</taxon>
        <taxon>Ranunculales</taxon>
        <taxon>Circaeasteraceae</taxon>
        <taxon>Kingdonia</taxon>
    </lineage>
</organism>
<accession>A0A7J7P3F4</accession>